<organism evidence="2 3">
    <name type="scientific">Acididesulfobacter guangdongensis</name>
    <dbReference type="NCBI Taxonomy" id="2597225"/>
    <lineage>
        <taxon>Bacteria</taxon>
        <taxon>Deltaproteobacteria</taxon>
        <taxon>Candidatus Acidulodesulfobacterales</taxon>
        <taxon>Candidatus Acididesulfobacter</taxon>
    </lineage>
</organism>
<dbReference type="InterPro" id="IPR036105">
    <property type="entry name" value="DiNase_FeMo-co_biosyn_sf"/>
</dbReference>
<dbReference type="AlphaFoldDB" id="A0A519BJ70"/>
<dbReference type="InterPro" id="IPR051840">
    <property type="entry name" value="NifX/NifY_domain"/>
</dbReference>
<dbReference type="Pfam" id="PF02579">
    <property type="entry name" value="Nitro_FeMo-Co"/>
    <property type="match status" value="1"/>
</dbReference>
<dbReference type="PANTHER" id="PTHR33937:SF1">
    <property type="entry name" value="IRON-MOLIBDENUM COFACTOR PROCESSING PROTEIN"/>
    <property type="match status" value="1"/>
</dbReference>
<evidence type="ECO:0000313" key="2">
    <source>
        <dbReference type="EMBL" id="RZD17315.1"/>
    </source>
</evidence>
<evidence type="ECO:0000313" key="3">
    <source>
        <dbReference type="Proteomes" id="UP000316562"/>
    </source>
</evidence>
<dbReference type="PANTHER" id="PTHR33937">
    <property type="entry name" value="IRON-MOLYBDENUM PROTEIN-RELATED-RELATED"/>
    <property type="match status" value="1"/>
</dbReference>
<dbReference type="Gene3D" id="3.30.420.130">
    <property type="entry name" value="Dinitrogenase iron-molybdenum cofactor biosynthesis domain"/>
    <property type="match status" value="1"/>
</dbReference>
<dbReference type="InterPro" id="IPR003731">
    <property type="entry name" value="Di-Nase_FeMo-co_biosynth"/>
</dbReference>
<reference evidence="2 3" key="1">
    <citation type="journal article" date="2019" name="ISME J.">
        <title>Insights into ecological role of a new deltaproteobacterial order Candidatus Acidulodesulfobacterales by metagenomics and metatranscriptomics.</title>
        <authorList>
            <person name="Tan S."/>
            <person name="Liu J."/>
            <person name="Fang Y."/>
            <person name="Hedlund B.P."/>
            <person name="Lian Z.H."/>
            <person name="Huang L.Y."/>
            <person name="Li J.T."/>
            <person name="Huang L.N."/>
            <person name="Li W.J."/>
            <person name="Jiang H.C."/>
            <person name="Dong H.L."/>
            <person name="Shu W.S."/>
        </authorList>
    </citation>
    <scope>NUCLEOTIDE SEQUENCE [LARGE SCALE GENOMIC DNA]</scope>
    <source>
        <strain evidence="2">AP2</strain>
    </source>
</reference>
<protein>
    <submittedName>
        <fullName evidence="2">Nitrogen fixation protein NifX</fullName>
    </submittedName>
</protein>
<comment type="caution">
    <text evidence="2">The sequence shown here is derived from an EMBL/GenBank/DDBJ whole genome shotgun (WGS) entry which is preliminary data.</text>
</comment>
<dbReference type="NCBIfam" id="TIGR02663">
    <property type="entry name" value="nifX"/>
    <property type="match status" value="1"/>
</dbReference>
<dbReference type="InterPro" id="IPR013480">
    <property type="entry name" value="NifX"/>
</dbReference>
<gene>
    <name evidence="2" type="primary">nifX</name>
    <name evidence="2" type="ORF">EVJ46_03545</name>
</gene>
<feature type="domain" description="Dinitrogenase iron-molybdenum cofactor biosynthesis" evidence="1">
    <location>
        <begin position="21"/>
        <end position="109"/>
    </location>
</feature>
<accession>A0A519BJ70</accession>
<evidence type="ECO:0000259" key="1">
    <source>
        <dbReference type="Pfam" id="PF02579"/>
    </source>
</evidence>
<dbReference type="GO" id="GO:0051540">
    <property type="term" value="F:metal cluster binding"/>
    <property type="evidence" value="ECO:0007669"/>
    <property type="project" value="InterPro"/>
</dbReference>
<dbReference type="EMBL" id="SGBC01000001">
    <property type="protein sequence ID" value="RZD17315.1"/>
    <property type="molecule type" value="Genomic_DNA"/>
</dbReference>
<sequence>MKNSWRRYNMKVGFTTTDNVFINDHFGWAKKIAIYDVTESGFDFIELREFEAEEDEIEKIEKKIAKLRDLKIIFVESIGGTAAAKVVSSGIHPVKSKPDDKIVTVLENLKGVLSTNPPPWLKKIIMKDKMANIA</sequence>
<name>A0A519BJ70_ACIG2</name>
<dbReference type="Proteomes" id="UP000316562">
    <property type="component" value="Unassembled WGS sequence"/>
</dbReference>
<dbReference type="SUPFAM" id="SSF53146">
    <property type="entry name" value="Nitrogenase accessory factor-like"/>
    <property type="match status" value="1"/>
</dbReference>
<proteinExistence type="predicted"/>
<dbReference type="GO" id="GO:0009399">
    <property type="term" value="P:nitrogen fixation"/>
    <property type="evidence" value="ECO:0007669"/>
    <property type="project" value="InterPro"/>
</dbReference>